<keyword evidence="7" id="KW-1185">Reference proteome</keyword>
<dbReference type="EMBL" id="CAUEEQ010079346">
    <property type="protein sequence ID" value="CAJ0968520.1"/>
    <property type="molecule type" value="Genomic_DNA"/>
</dbReference>
<dbReference type="SUPFAM" id="SSF57845">
    <property type="entry name" value="B-box zinc-binding domain"/>
    <property type="match status" value="1"/>
</dbReference>
<keyword evidence="4" id="KW-0175">Coiled coil</keyword>
<dbReference type="PRINTS" id="PR01407">
    <property type="entry name" value="BUTYPHLNCDUF"/>
</dbReference>
<evidence type="ECO:0000256" key="2">
    <source>
        <dbReference type="ARBA" id="ARBA00022771"/>
    </source>
</evidence>
<dbReference type="Proteomes" id="UP001176940">
    <property type="component" value="Unassembled WGS sequence"/>
</dbReference>
<keyword evidence="1" id="KW-0479">Metal-binding</keyword>
<evidence type="ECO:0000259" key="5">
    <source>
        <dbReference type="PROSITE" id="PS50188"/>
    </source>
</evidence>
<dbReference type="PANTHER" id="PTHR25465">
    <property type="entry name" value="B-BOX DOMAIN CONTAINING"/>
    <property type="match status" value="1"/>
</dbReference>
<proteinExistence type="predicted"/>
<dbReference type="InterPro" id="IPR051051">
    <property type="entry name" value="E3_ubiq-ligase_TRIM/RNF"/>
</dbReference>
<gene>
    <name evidence="6" type="ORF">RIMI_LOCUS23155868</name>
</gene>
<name>A0ABN9MNZ4_9NEOB</name>
<dbReference type="SMART" id="SM00449">
    <property type="entry name" value="SPRY"/>
    <property type="match status" value="1"/>
</dbReference>
<dbReference type="SUPFAM" id="SSF49899">
    <property type="entry name" value="Concanavalin A-like lectins/glucanases"/>
    <property type="match status" value="1"/>
</dbReference>
<keyword evidence="2" id="KW-0863">Zinc-finger</keyword>
<feature type="domain" description="B30.2/SPRY" evidence="5">
    <location>
        <begin position="340"/>
        <end position="530"/>
    </location>
</feature>
<evidence type="ECO:0000313" key="6">
    <source>
        <dbReference type="EMBL" id="CAJ0968520.1"/>
    </source>
</evidence>
<reference evidence="6" key="1">
    <citation type="submission" date="2023-07" db="EMBL/GenBank/DDBJ databases">
        <authorList>
            <person name="Stuckert A."/>
        </authorList>
    </citation>
    <scope>NUCLEOTIDE SEQUENCE</scope>
</reference>
<dbReference type="Gene3D" id="3.30.160.60">
    <property type="entry name" value="Classic Zinc Finger"/>
    <property type="match status" value="1"/>
</dbReference>
<dbReference type="Gene3D" id="2.60.120.920">
    <property type="match status" value="1"/>
</dbReference>
<organism evidence="6 7">
    <name type="scientific">Ranitomeya imitator</name>
    <name type="common">mimic poison frog</name>
    <dbReference type="NCBI Taxonomy" id="111125"/>
    <lineage>
        <taxon>Eukaryota</taxon>
        <taxon>Metazoa</taxon>
        <taxon>Chordata</taxon>
        <taxon>Craniata</taxon>
        <taxon>Vertebrata</taxon>
        <taxon>Euteleostomi</taxon>
        <taxon>Amphibia</taxon>
        <taxon>Batrachia</taxon>
        <taxon>Anura</taxon>
        <taxon>Neobatrachia</taxon>
        <taxon>Hyloidea</taxon>
        <taxon>Dendrobatidae</taxon>
        <taxon>Dendrobatinae</taxon>
        <taxon>Ranitomeya</taxon>
    </lineage>
</organism>
<dbReference type="SMART" id="SM00589">
    <property type="entry name" value="PRY"/>
    <property type="match status" value="1"/>
</dbReference>
<dbReference type="InterPro" id="IPR006574">
    <property type="entry name" value="PRY"/>
</dbReference>
<keyword evidence="3" id="KW-0862">Zinc</keyword>
<dbReference type="InterPro" id="IPR001870">
    <property type="entry name" value="B30.2/SPRY"/>
</dbReference>
<accession>A0ABN9MNZ4</accession>
<sequence>MSLYPELQVPALLSLPPEQRFRHSLSWCHWLLPGAGSALYLETGAGAQAAGSPRPPLSRVLLALSMSHPGSAPGDPQPALWVITGSPSWEGSGKLLDTDRTSPFAVEWIPDGSPATLSLDSSKETIDLEDHLSPGQTEVQQGPVEVSVPAACWAHGQELTLFCYQEYKLICAQCKSLGTCQAHRTRPAEERASQIRNKIVDQCEKLQLQTAGIEKYLSDALPAKIPQVASTARKAREMIIQRLNFIRTACDNEEQRLLEEIHAEEERAQQGILTQRSHWTESTKKLSGIRSYLVDMLTKMDDLSLIVSENKMEDRTEEAEGILEPQKSEKLNFNMNCCQSPLLNRLWALSVLCHTSACESLTFDEKTMSPLLALSDNNSLKFLPKKAKDYPDGPERFDHWPNCLAVEFFQKGIHMWKVNVETCGAYKLGITYRSIARKGSGNDARLGYNPVSWIFSRYDKDFRFSHDSQHHPVEFLKSPKQVGILVDMDAGELLFFDPSSCIILYSHQTRFSAPICPVFAVADESISLEK</sequence>
<evidence type="ECO:0000256" key="1">
    <source>
        <dbReference type="ARBA" id="ARBA00022723"/>
    </source>
</evidence>
<evidence type="ECO:0000256" key="4">
    <source>
        <dbReference type="ARBA" id="ARBA00023054"/>
    </source>
</evidence>
<dbReference type="Pfam" id="PF13765">
    <property type="entry name" value="PRY"/>
    <property type="match status" value="1"/>
</dbReference>
<evidence type="ECO:0000313" key="7">
    <source>
        <dbReference type="Proteomes" id="UP001176940"/>
    </source>
</evidence>
<protein>
    <recommendedName>
        <fullName evidence="5">B30.2/SPRY domain-containing protein</fullName>
    </recommendedName>
</protein>
<dbReference type="InterPro" id="IPR013320">
    <property type="entry name" value="ConA-like_dom_sf"/>
</dbReference>
<dbReference type="Pfam" id="PF00622">
    <property type="entry name" value="SPRY"/>
    <property type="match status" value="1"/>
</dbReference>
<dbReference type="InterPro" id="IPR003877">
    <property type="entry name" value="SPRY_dom"/>
</dbReference>
<dbReference type="InterPro" id="IPR043136">
    <property type="entry name" value="B30.2/SPRY_sf"/>
</dbReference>
<evidence type="ECO:0000256" key="3">
    <source>
        <dbReference type="ARBA" id="ARBA00022833"/>
    </source>
</evidence>
<dbReference type="PANTHER" id="PTHR25465:SF66">
    <property type="entry name" value="B BOX AND SPRY DOMAIN-CONTAINING PROTEIN"/>
    <property type="match status" value="1"/>
</dbReference>
<dbReference type="InterPro" id="IPR003879">
    <property type="entry name" value="Butyrophylin_SPRY"/>
</dbReference>
<dbReference type="PROSITE" id="PS50188">
    <property type="entry name" value="B302_SPRY"/>
    <property type="match status" value="1"/>
</dbReference>
<comment type="caution">
    <text evidence="6">The sequence shown here is derived from an EMBL/GenBank/DDBJ whole genome shotgun (WGS) entry which is preliminary data.</text>
</comment>
<dbReference type="CDD" id="cd19834">
    <property type="entry name" value="Bbox2_BSPRY"/>
    <property type="match status" value="1"/>
</dbReference>